<evidence type="ECO:0000313" key="3">
    <source>
        <dbReference type="Proteomes" id="UP000315439"/>
    </source>
</evidence>
<reference evidence="2 3" key="1">
    <citation type="submission" date="2019-07" db="EMBL/GenBank/DDBJ databases">
        <title>Draft genome for Aliikangiella sp. M105.</title>
        <authorList>
            <person name="Wang G."/>
        </authorList>
    </citation>
    <scope>NUCLEOTIDE SEQUENCE [LARGE SCALE GENOMIC DNA]</scope>
    <source>
        <strain evidence="2 3">M105</strain>
    </source>
</reference>
<dbReference type="RefSeq" id="WP_142933957.1">
    <property type="nucleotide sequence ID" value="NZ_ML660170.1"/>
</dbReference>
<keyword evidence="1" id="KW-0175">Coiled coil</keyword>
<feature type="coiled-coil region" evidence="1">
    <location>
        <begin position="7"/>
        <end position="41"/>
    </location>
</feature>
<dbReference type="EMBL" id="VIKS01000014">
    <property type="protein sequence ID" value="TQV84385.1"/>
    <property type="molecule type" value="Genomic_DNA"/>
</dbReference>
<organism evidence="2 3">
    <name type="scientific">Aliikangiella coralliicola</name>
    <dbReference type="NCBI Taxonomy" id="2592383"/>
    <lineage>
        <taxon>Bacteria</taxon>
        <taxon>Pseudomonadati</taxon>
        <taxon>Pseudomonadota</taxon>
        <taxon>Gammaproteobacteria</taxon>
        <taxon>Oceanospirillales</taxon>
        <taxon>Pleioneaceae</taxon>
        <taxon>Aliikangiella</taxon>
    </lineage>
</organism>
<accession>A0A545U4I1</accession>
<protein>
    <submittedName>
        <fullName evidence="2">Uncharacterized protein</fullName>
    </submittedName>
</protein>
<comment type="caution">
    <text evidence="2">The sequence shown here is derived from an EMBL/GenBank/DDBJ whole genome shotgun (WGS) entry which is preliminary data.</text>
</comment>
<dbReference type="Proteomes" id="UP000315439">
    <property type="component" value="Unassembled WGS sequence"/>
</dbReference>
<sequence length="80" mass="9462">MLSPKMMRKNHELLVAANRRIEELENQNRQLKLEAKNSAREAREQKLIVSEIYQNLGIRNSDDGALPVIKKFRELQYRLN</sequence>
<evidence type="ECO:0000256" key="1">
    <source>
        <dbReference type="SAM" id="Coils"/>
    </source>
</evidence>
<gene>
    <name evidence="2" type="ORF">FLL46_22445</name>
</gene>
<keyword evidence="3" id="KW-1185">Reference proteome</keyword>
<dbReference type="AlphaFoldDB" id="A0A545U4I1"/>
<dbReference type="OrthoDB" id="9403096at2"/>
<proteinExistence type="predicted"/>
<name>A0A545U4I1_9GAMM</name>
<evidence type="ECO:0000313" key="2">
    <source>
        <dbReference type="EMBL" id="TQV84385.1"/>
    </source>
</evidence>